<dbReference type="InParanoid" id="H3CJI3"/>
<dbReference type="GeneTree" id="ENSGT00940000154906"/>
<dbReference type="InterPro" id="IPR014821">
    <property type="entry name" value="Ins145_P3_rcpt"/>
</dbReference>
<dbReference type="InterPro" id="IPR016093">
    <property type="entry name" value="MIR_motif"/>
</dbReference>
<evidence type="ECO:0000259" key="2">
    <source>
        <dbReference type="PROSITE" id="PS50919"/>
    </source>
</evidence>
<dbReference type="GO" id="GO:0005219">
    <property type="term" value="F:ryanodine-sensitive calcium-release channel activity"/>
    <property type="evidence" value="ECO:0007669"/>
    <property type="project" value="InterPro"/>
</dbReference>
<dbReference type="GO" id="GO:0033017">
    <property type="term" value="C:sarcoplasmic reticulum membrane"/>
    <property type="evidence" value="ECO:0007669"/>
    <property type="project" value="TreeGrafter"/>
</dbReference>
<dbReference type="GO" id="GO:0005790">
    <property type="term" value="C:smooth endoplasmic reticulum"/>
    <property type="evidence" value="ECO:0007669"/>
    <property type="project" value="TreeGrafter"/>
</dbReference>
<dbReference type="Gene3D" id="2.80.10.50">
    <property type="match status" value="2"/>
</dbReference>
<dbReference type="Proteomes" id="UP000007303">
    <property type="component" value="Unassembled WGS sequence"/>
</dbReference>
<evidence type="ECO:0000313" key="4">
    <source>
        <dbReference type="Proteomes" id="UP000007303"/>
    </source>
</evidence>
<dbReference type="STRING" id="99883.ENSTNIP00000008412"/>
<organism evidence="3 4">
    <name type="scientific">Tetraodon nigroviridis</name>
    <name type="common">Spotted green pufferfish</name>
    <name type="synonym">Chelonodon nigroviridis</name>
    <dbReference type="NCBI Taxonomy" id="99883"/>
    <lineage>
        <taxon>Eukaryota</taxon>
        <taxon>Metazoa</taxon>
        <taxon>Chordata</taxon>
        <taxon>Craniata</taxon>
        <taxon>Vertebrata</taxon>
        <taxon>Euteleostomi</taxon>
        <taxon>Actinopterygii</taxon>
        <taxon>Neopterygii</taxon>
        <taxon>Teleostei</taxon>
        <taxon>Neoteleostei</taxon>
        <taxon>Acanthomorphata</taxon>
        <taxon>Eupercaria</taxon>
        <taxon>Tetraodontiformes</taxon>
        <taxon>Tetradontoidea</taxon>
        <taxon>Tetraodontidae</taxon>
        <taxon>Tetraodon</taxon>
    </lineage>
</organism>
<reference evidence="4" key="1">
    <citation type="journal article" date="2004" name="Nature">
        <title>Genome duplication in the teleost fish Tetraodon nigroviridis reveals the early vertebrate proto-karyotype.</title>
        <authorList>
            <person name="Jaillon O."/>
            <person name="Aury J.-M."/>
            <person name="Brunet F."/>
            <person name="Petit J.-L."/>
            <person name="Stange-Thomann N."/>
            <person name="Mauceli E."/>
            <person name="Bouneau L."/>
            <person name="Fischer C."/>
            <person name="Ozouf-Costaz C."/>
            <person name="Bernot A."/>
            <person name="Nicaud S."/>
            <person name="Jaffe D."/>
            <person name="Fisher S."/>
            <person name="Lutfalla G."/>
            <person name="Dossat C."/>
            <person name="Segurens B."/>
            <person name="Dasilva C."/>
            <person name="Salanoubat M."/>
            <person name="Levy M."/>
            <person name="Boudet N."/>
            <person name="Castellano S."/>
            <person name="Anthouard V."/>
            <person name="Jubin C."/>
            <person name="Castelli V."/>
            <person name="Katinka M."/>
            <person name="Vacherie B."/>
            <person name="Biemont C."/>
            <person name="Skalli Z."/>
            <person name="Cattolico L."/>
            <person name="Poulain J."/>
            <person name="De Berardinis V."/>
            <person name="Cruaud C."/>
            <person name="Duprat S."/>
            <person name="Brottier P."/>
            <person name="Coutanceau J.-P."/>
            <person name="Gouzy J."/>
            <person name="Parra G."/>
            <person name="Lardier G."/>
            <person name="Chapple C."/>
            <person name="McKernan K.J."/>
            <person name="McEwan P."/>
            <person name="Bosak S."/>
            <person name="Kellis M."/>
            <person name="Volff J.-N."/>
            <person name="Guigo R."/>
            <person name="Zody M.C."/>
            <person name="Mesirov J."/>
            <person name="Lindblad-Toh K."/>
            <person name="Birren B."/>
            <person name="Nusbaum C."/>
            <person name="Kahn D."/>
            <person name="Robinson-Rechavi M."/>
            <person name="Laudet V."/>
            <person name="Schachter V."/>
            <person name="Quetier F."/>
            <person name="Saurin W."/>
            <person name="Scarpelli C."/>
            <person name="Wincker P."/>
            <person name="Lander E.S."/>
            <person name="Weissenbach J."/>
            <person name="Roest Crollius H."/>
        </authorList>
    </citation>
    <scope>NUCLEOTIDE SEQUENCE [LARGE SCALE GENOMIC DNA]</scope>
</reference>
<evidence type="ECO:0000313" key="3">
    <source>
        <dbReference type="Ensembl" id="ENSTNIP00000008412.1"/>
    </source>
</evidence>
<reference evidence="3" key="3">
    <citation type="submission" date="2025-09" db="UniProtKB">
        <authorList>
            <consortium name="Ensembl"/>
        </authorList>
    </citation>
    <scope>IDENTIFICATION</scope>
</reference>
<name>H3CJI3_TETNG</name>
<dbReference type="Gene3D" id="1.25.10.30">
    <property type="entry name" value="IP3 receptor type 1 binding core, RIH domain"/>
    <property type="match status" value="1"/>
</dbReference>
<evidence type="ECO:0000256" key="1">
    <source>
        <dbReference type="ARBA" id="ARBA00022737"/>
    </source>
</evidence>
<accession>H3CJI3</accession>
<dbReference type="Ensembl" id="ENSTNIT00000008579.1">
    <property type="protein sequence ID" value="ENSTNIP00000008412.1"/>
    <property type="gene ID" value="ENSTNIG00000005702.1"/>
</dbReference>
<dbReference type="InterPro" id="IPR000699">
    <property type="entry name" value="RIH_dom"/>
</dbReference>
<dbReference type="GO" id="GO:0006941">
    <property type="term" value="P:striated muscle contraction"/>
    <property type="evidence" value="ECO:0007669"/>
    <property type="project" value="TreeGrafter"/>
</dbReference>
<reference evidence="3" key="2">
    <citation type="submission" date="2025-08" db="UniProtKB">
        <authorList>
            <consortium name="Ensembl"/>
        </authorList>
    </citation>
    <scope>IDENTIFICATION</scope>
</reference>
<dbReference type="PANTHER" id="PTHR46399:SF7">
    <property type="entry name" value="RYANODINE RECEPTOR 2"/>
    <property type="match status" value="1"/>
</dbReference>
<dbReference type="HOGENOM" id="CLU_034343_0_0_1"/>
<feature type="domain" description="MIR" evidence="2">
    <location>
        <begin position="212"/>
        <end position="275"/>
    </location>
</feature>
<dbReference type="Pfam" id="PF01365">
    <property type="entry name" value="RYDR_ITPR"/>
    <property type="match status" value="1"/>
</dbReference>
<feature type="domain" description="MIR" evidence="2">
    <location>
        <begin position="36"/>
        <end position="91"/>
    </location>
</feature>
<dbReference type="GO" id="GO:0042383">
    <property type="term" value="C:sarcolemma"/>
    <property type="evidence" value="ECO:0007669"/>
    <property type="project" value="TreeGrafter"/>
</dbReference>
<dbReference type="GO" id="GO:0014808">
    <property type="term" value="P:release of sequestered calcium ion into cytosol by sarcoplasmic reticulum"/>
    <property type="evidence" value="ECO:0007669"/>
    <property type="project" value="TreeGrafter"/>
</dbReference>
<dbReference type="InterPro" id="IPR036300">
    <property type="entry name" value="MIR_dom_sf"/>
</dbReference>
<dbReference type="FunFam" id="2.80.10.50:FF:000102">
    <property type="entry name" value="Ryanodine receptor 2"/>
    <property type="match status" value="1"/>
</dbReference>
<dbReference type="GO" id="GO:0030018">
    <property type="term" value="C:Z disc"/>
    <property type="evidence" value="ECO:0007669"/>
    <property type="project" value="TreeGrafter"/>
</dbReference>
<dbReference type="GO" id="GO:0034704">
    <property type="term" value="C:calcium channel complex"/>
    <property type="evidence" value="ECO:0007669"/>
    <property type="project" value="TreeGrafter"/>
</dbReference>
<sequence>CAFVLEHSLSVRALQEILANREEKAEGVSMNKRMGHRTLLYGHAVLLRHSYSGMYLCCLSTSRSSTDKLAFDVGLQENSTGEACWWTIHPASKQRSEGEKVRVGDDLILVSISSERYLHLSYGIGDFHVDAAFQQTFWSVVPICTRSEVAQGFLIGGDVLRLLYGHMDECLTVPSGQYGEEHRRTIHYEGGAVSSHARSLWKLETLRVVWSGSHIRWGQPFRLRHVTTGKYLSLTEEKSLLLVDKEKADIKSTVFCFRSSKEKLDPGTKKEVDGMGVPDIKYGDSVCYIQHVFSCQWLTYQTVDAKCARMGGVQRKAIIHHEGHMDDGLTLSRSQQEESHAARVIRSIVSVFNKFIKNVRLVYIPLNNSFSSYTLFPDNHIICKKQSLTLFVQEMAQIFFHCKISSLPVSICYHQGIISLVLDCIDHLHLYSNAAQFAEALGTKAGDHWSSILNSLYQLLAALIRGNRKNCAQFSSSLDWLISRLERLEASSGILEVIHCVLESPEALNIIKEEHITSIILLDKHGRNHKILKLLCSLFVCHGVAVRSNQHLKCDNLLPGRDPLLQTRLINHIS</sequence>
<dbReference type="OMA" id="WSAAPIC"/>
<dbReference type="SUPFAM" id="SSF82109">
    <property type="entry name" value="MIR domain"/>
    <property type="match status" value="2"/>
</dbReference>
<dbReference type="PANTHER" id="PTHR46399">
    <property type="entry name" value="B30.2/SPRY DOMAIN-CONTAINING PROTEIN"/>
    <property type="match status" value="1"/>
</dbReference>
<keyword evidence="1" id="KW-0677">Repeat</keyword>
<keyword evidence="4" id="KW-1185">Reference proteome</keyword>
<protein>
    <recommendedName>
        <fullName evidence="2">MIR domain-containing protein</fullName>
    </recommendedName>
</protein>
<dbReference type="Pfam" id="PF08709">
    <property type="entry name" value="Ins145_P3_rec"/>
    <property type="match status" value="1"/>
</dbReference>
<dbReference type="SMART" id="SM00472">
    <property type="entry name" value="MIR"/>
    <property type="match status" value="4"/>
</dbReference>
<dbReference type="Pfam" id="PF02815">
    <property type="entry name" value="MIR"/>
    <property type="match status" value="1"/>
</dbReference>
<dbReference type="PRINTS" id="PR00795">
    <property type="entry name" value="RYANODINER"/>
</dbReference>
<dbReference type="InterPro" id="IPR013333">
    <property type="entry name" value="Ryan_recept"/>
</dbReference>
<proteinExistence type="predicted"/>
<dbReference type="FunFam" id="2.80.10.50:FF:000016">
    <property type="entry name" value="Ryanodine receptor 2 (Cardiac)"/>
    <property type="match status" value="1"/>
</dbReference>
<dbReference type="AlphaFoldDB" id="H3CJI3"/>
<dbReference type="InterPro" id="IPR015925">
    <property type="entry name" value="Ryanodine_IP3_receptor"/>
</dbReference>
<dbReference type="PROSITE" id="PS50919">
    <property type="entry name" value="MIR"/>
    <property type="match status" value="2"/>
</dbReference>